<evidence type="ECO:0008006" key="3">
    <source>
        <dbReference type="Google" id="ProtNLM"/>
    </source>
</evidence>
<dbReference type="AlphaFoldDB" id="A0A1F6AWZ1"/>
<evidence type="ECO:0000313" key="2">
    <source>
        <dbReference type="Proteomes" id="UP000176409"/>
    </source>
</evidence>
<dbReference type="EMBL" id="MFJZ01000056">
    <property type="protein sequence ID" value="OGG29199.1"/>
    <property type="molecule type" value="Genomic_DNA"/>
</dbReference>
<gene>
    <name evidence="1" type="ORF">A2973_03655</name>
</gene>
<dbReference type="Proteomes" id="UP000176409">
    <property type="component" value="Unassembled WGS sequence"/>
</dbReference>
<organism evidence="1 2">
    <name type="scientific">Candidatus Gottesmanbacteria bacterium RIFCSPLOWO2_01_FULL_49_10</name>
    <dbReference type="NCBI Taxonomy" id="1798396"/>
    <lineage>
        <taxon>Bacteria</taxon>
        <taxon>Candidatus Gottesmaniibacteriota</taxon>
    </lineage>
</organism>
<proteinExistence type="predicted"/>
<comment type="caution">
    <text evidence="1">The sequence shown here is derived from an EMBL/GenBank/DDBJ whole genome shotgun (WGS) entry which is preliminary data.</text>
</comment>
<protein>
    <recommendedName>
        <fullName evidence="3">DUF5678 domain-containing protein</fullName>
    </recommendedName>
</protein>
<accession>A0A1F6AWZ1</accession>
<dbReference type="STRING" id="1798396.A2973_03655"/>
<name>A0A1F6AWZ1_9BACT</name>
<evidence type="ECO:0000313" key="1">
    <source>
        <dbReference type="EMBL" id="OGG29199.1"/>
    </source>
</evidence>
<sequence>MKKLTPIHKFKKTGFWLATIRKNNTLFVVSAEKTPKKALETAKQGGFLSAALMRSAKRYGSFVPCLR</sequence>
<reference evidence="1 2" key="1">
    <citation type="journal article" date="2016" name="Nat. Commun.">
        <title>Thousands of microbial genomes shed light on interconnected biogeochemical processes in an aquifer system.</title>
        <authorList>
            <person name="Anantharaman K."/>
            <person name="Brown C.T."/>
            <person name="Hug L.A."/>
            <person name="Sharon I."/>
            <person name="Castelle C.J."/>
            <person name="Probst A.J."/>
            <person name="Thomas B.C."/>
            <person name="Singh A."/>
            <person name="Wilkins M.J."/>
            <person name="Karaoz U."/>
            <person name="Brodie E.L."/>
            <person name="Williams K.H."/>
            <person name="Hubbard S.S."/>
            <person name="Banfield J.F."/>
        </authorList>
    </citation>
    <scope>NUCLEOTIDE SEQUENCE [LARGE SCALE GENOMIC DNA]</scope>
</reference>